<feature type="compositionally biased region" description="Acidic residues" evidence="1">
    <location>
        <begin position="104"/>
        <end position="123"/>
    </location>
</feature>
<dbReference type="EMBL" id="BAAAJE010000018">
    <property type="protein sequence ID" value="GAA1152529.1"/>
    <property type="molecule type" value="Genomic_DNA"/>
</dbReference>
<dbReference type="RefSeq" id="WP_343908789.1">
    <property type="nucleotide sequence ID" value="NZ_BAAAJE010000018.1"/>
</dbReference>
<accession>A0ABN1UKD4</accession>
<name>A0ABN1UKD4_9ACTN</name>
<evidence type="ECO:0000313" key="3">
    <source>
        <dbReference type="Proteomes" id="UP001499979"/>
    </source>
</evidence>
<protein>
    <submittedName>
        <fullName evidence="2">Uncharacterized protein</fullName>
    </submittedName>
</protein>
<dbReference type="Proteomes" id="UP001499979">
    <property type="component" value="Unassembled WGS sequence"/>
</dbReference>
<reference evidence="2 3" key="1">
    <citation type="journal article" date="2019" name="Int. J. Syst. Evol. Microbiol.">
        <title>The Global Catalogue of Microorganisms (GCM) 10K type strain sequencing project: providing services to taxonomists for standard genome sequencing and annotation.</title>
        <authorList>
            <consortium name="The Broad Institute Genomics Platform"/>
            <consortium name="The Broad Institute Genome Sequencing Center for Infectious Disease"/>
            <person name="Wu L."/>
            <person name="Ma J."/>
        </authorList>
    </citation>
    <scope>NUCLEOTIDE SEQUENCE [LARGE SCALE GENOMIC DNA]</scope>
    <source>
        <strain evidence="2 3">JCM 11813</strain>
    </source>
</reference>
<feature type="region of interest" description="Disordered" evidence="1">
    <location>
        <begin position="88"/>
        <end position="123"/>
    </location>
</feature>
<evidence type="ECO:0000256" key="1">
    <source>
        <dbReference type="SAM" id="MobiDB-lite"/>
    </source>
</evidence>
<sequence>MSGDREDPDVGSVGEEAAKLLGALSEWARDAAHDVDRHLATGADECTYCPICRTVHAVRGLSPEVRTQLATAATTFLQAAAGLMASAARDQQAPQGGVEHIDLDGLDDDADWPVETDPEESDR</sequence>
<proteinExistence type="predicted"/>
<organism evidence="2 3">
    <name type="scientific">Nocardioides aquiterrae</name>
    <dbReference type="NCBI Taxonomy" id="203799"/>
    <lineage>
        <taxon>Bacteria</taxon>
        <taxon>Bacillati</taxon>
        <taxon>Actinomycetota</taxon>
        <taxon>Actinomycetes</taxon>
        <taxon>Propionibacteriales</taxon>
        <taxon>Nocardioidaceae</taxon>
        <taxon>Nocardioides</taxon>
    </lineage>
</organism>
<comment type="caution">
    <text evidence="2">The sequence shown here is derived from an EMBL/GenBank/DDBJ whole genome shotgun (WGS) entry which is preliminary data.</text>
</comment>
<gene>
    <name evidence="2" type="ORF">GCM10009606_33810</name>
</gene>
<evidence type="ECO:0000313" key="2">
    <source>
        <dbReference type="EMBL" id="GAA1152529.1"/>
    </source>
</evidence>
<keyword evidence="3" id="KW-1185">Reference proteome</keyword>